<reference evidence="1 2" key="1">
    <citation type="submission" date="2019-05" db="EMBL/GenBank/DDBJ databases">
        <title>Verrucobacter flavum gen. nov., sp. nov. a new member of the family Verrucomicrobiaceae.</title>
        <authorList>
            <person name="Szuroczki S."/>
            <person name="Abbaszade G."/>
            <person name="Szabo A."/>
            <person name="Felfoldi T."/>
            <person name="Schumann P."/>
            <person name="Boka K."/>
            <person name="Keki Z."/>
            <person name="Toumi M."/>
            <person name="Toth E."/>
        </authorList>
    </citation>
    <scope>NUCLEOTIDE SEQUENCE [LARGE SCALE GENOMIC DNA]</scope>
    <source>
        <strain evidence="1 2">MG-N-17</strain>
    </source>
</reference>
<organism evidence="1 2">
    <name type="scientific">Phragmitibacter flavus</name>
    <dbReference type="NCBI Taxonomy" id="2576071"/>
    <lineage>
        <taxon>Bacteria</taxon>
        <taxon>Pseudomonadati</taxon>
        <taxon>Verrucomicrobiota</taxon>
        <taxon>Verrucomicrobiia</taxon>
        <taxon>Verrucomicrobiales</taxon>
        <taxon>Verrucomicrobiaceae</taxon>
        <taxon>Phragmitibacter</taxon>
    </lineage>
</organism>
<name>A0A5R8KI26_9BACT</name>
<sequence>MEEYIIEAVPEQNNPPTHTYTSPTPGWYGNLLSYPVQSQSEQHQGESVNLSPKLETLTNGDFFIKSVPIKWNGGPVAVAKNHLEEREIQYTGPGGEQTMTGYFGTAQHGKVRVIWTSEWGGMLDETAKDAWQSRYLVALVDVTEPHDQSGPQTIEYKWVKPLKEFMAQSQPTEIKAPAPFAGMLKSQALVLLPVEVMQPKDGEAQGNLEQTSQIRPCRWLDNDQTGDGSIKLTNFPDKDADRIVVRIPLPHKKGESGLTIKVSTEGGDADFNDDPTEVEMQETTPQSGVFESLPFVVVSDTQDDDAIAGTPGGADNHKNDRTHKGQAGGTLVIESDALGTSKIKVPIKKQTHFFEVTSVILDVPGDDLEIGPAQTKMNSQANWMKQAYRPYGVEVRHTDGGVITIDAANKADIHAILSDYVVNIAGTGPGTDRNTILSDQNVVSKKTDANIVLVYVNASLSGADGDAVGQKQSGTHEGYVLMSLYTLMRLTNTPNLKLYTAAHECGHVHGLEHKYLSSDGAIIDPPQNNLMRDGFTRWGLEPQNAGKSGRRLLREQISSVLDVSSYTQQQPSN</sequence>
<dbReference type="RefSeq" id="WP_138084894.1">
    <property type="nucleotide sequence ID" value="NZ_VAUV01000003.1"/>
</dbReference>
<dbReference type="Proteomes" id="UP000306196">
    <property type="component" value="Unassembled WGS sequence"/>
</dbReference>
<dbReference type="AlphaFoldDB" id="A0A5R8KI26"/>
<proteinExistence type="predicted"/>
<keyword evidence="2" id="KW-1185">Reference proteome</keyword>
<protein>
    <submittedName>
        <fullName evidence="1">Uncharacterized protein</fullName>
    </submittedName>
</protein>
<dbReference type="SUPFAM" id="SSF55486">
    <property type="entry name" value="Metalloproteases ('zincins'), catalytic domain"/>
    <property type="match status" value="1"/>
</dbReference>
<comment type="caution">
    <text evidence="1">The sequence shown here is derived from an EMBL/GenBank/DDBJ whole genome shotgun (WGS) entry which is preliminary data.</text>
</comment>
<dbReference type="EMBL" id="VAUV01000003">
    <property type="protein sequence ID" value="TLD71890.1"/>
    <property type="molecule type" value="Genomic_DNA"/>
</dbReference>
<evidence type="ECO:0000313" key="2">
    <source>
        <dbReference type="Proteomes" id="UP000306196"/>
    </source>
</evidence>
<evidence type="ECO:0000313" key="1">
    <source>
        <dbReference type="EMBL" id="TLD71890.1"/>
    </source>
</evidence>
<gene>
    <name evidence="1" type="ORF">FEM03_03960</name>
</gene>
<accession>A0A5R8KI26</accession>